<dbReference type="InterPro" id="IPR044974">
    <property type="entry name" value="Disease_R_plants"/>
</dbReference>
<dbReference type="SUPFAM" id="SSF52200">
    <property type="entry name" value="Toll/Interleukin receptor TIR domain"/>
    <property type="match status" value="1"/>
</dbReference>
<dbReference type="SUPFAM" id="SSF52058">
    <property type="entry name" value="L domain-like"/>
    <property type="match status" value="1"/>
</dbReference>
<comment type="caution">
    <text evidence="7">The sequence shown here is derived from an EMBL/GenBank/DDBJ whole genome shotgun (WGS) entry which is preliminary data.</text>
</comment>
<dbReference type="SMART" id="SM00255">
    <property type="entry name" value="TIR"/>
    <property type="match status" value="1"/>
</dbReference>
<dbReference type="InterPro" id="IPR002182">
    <property type="entry name" value="NB-ARC"/>
</dbReference>
<dbReference type="FunFam" id="3.40.50.10140:FF:000007">
    <property type="entry name" value="Disease resistance protein (TIR-NBS-LRR class)"/>
    <property type="match status" value="1"/>
</dbReference>
<evidence type="ECO:0000256" key="2">
    <source>
        <dbReference type="ARBA" id="ARBA00022737"/>
    </source>
</evidence>
<dbReference type="PROSITE" id="PS50104">
    <property type="entry name" value="TIR"/>
    <property type="match status" value="1"/>
</dbReference>
<evidence type="ECO:0000256" key="3">
    <source>
        <dbReference type="ARBA" id="ARBA00022821"/>
    </source>
</evidence>
<dbReference type="InterPro" id="IPR035897">
    <property type="entry name" value="Toll_tir_struct_dom_sf"/>
</dbReference>
<keyword evidence="8" id="KW-1185">Reference proteome</keyword>
<dbReference type="OrthoDB" id="283575at2759"/>
<evidence type="ECO:0000256" key="4">
    <source>
        <dbReference type="ARBA" id="ARBA00023027"/>
    </source>
</evidence>
<dbReference type="InterPro" id="IPR027417">
    <property type="entry name" value="P-loop_NTPase"/>
</dbReference>
<evidence type="ECO:0000313" key="7">
    <source>
        <dbReference type="EMBL" id="KAG2257050.1"/>
    </source>
</evidence>
<evidence type="ECO:0000256" key="1">
    <source>
        <dbReference type="ARBA" id="ARBA00022614"/>
    </source>
</evidence>
<dbReference type="PANTHER" id="PTHR11017">
    <property type="entry name" value="LEUCINE-RICH REPEAT-CONTAINING PROTEIN"/>
    <property type="match status" value="1"/>
</dbReference>
<dbReference type="GO" id="GO:0006952">
    <property type="term" value="P:defense response"/>
    <property type="evidence" value="ECO:0007669"/>
    <property type="project" value="UniProtKB-KW"/>
</dbReference>
<accession>A0A8X7PTN3</accession>
<dbReference type="PRINTS" id="PR00364">
    <property type="entry name" value="DISEASERSIST"/>
</dbReference>
<dbReference type="SUPFAM" id="SSF46785">
    <property type="entry name" value="Winged helix' DNA-binding domain"/>
    <property type="match status" value="1"/>
</dbReference>
<dbReference type="GO" id="GO:0043531">
    <property type="term" value="F:ADP binding"/>
    <property type="evidence" value="ECO:0007669"/>
    <property type="project" value="InterPro"/>
</dbReference>
<dbReference type="EMBL" id="JAAMPC010000015">
    <property type="protein sequence ID" value="KAG2257050.1"/>
    <property type="molecule type" value="Genomic_DNA"/>
</dbReference>
<dbReference type="AlphaFoldDB" id="A0A8X7PTN3"/>
<gene>
    <name evidence="7" type="ORF">Bca52824_076344</name>
</gene>
<dbReference type="InterPro" id="IPR036390">
    <property type="entry name" value="WH_DNA-bd_sf"/>
</dbReference>
<dbReference type="SUPFAM" id="SSF52540">
    <property type="entry name" value="P-loop containing nucleoside triphosphate hydrolases"/>
    <property type="match status" value="1"/>
</dbReference>
<dbReference type="PANTHER" id="PTHR11017:SF388">
    <property type="entry name" value="TIR DOMAIN-CONTAINING PROTEIN"/>
    <property type="match status" value="1"/>
</dbReference>
<dbReference type="InterPro" id="IPR056789">
    <property type="entry name" value="LRR_R13L1-DRL21"/>
</dbReference>
<dbReference type="Pfam" id="PF00931">
    <property type="entry name" value="NB-ARC"/>
    <property type="match status" value="1"/>
</dbReference>
<evidence type="ECO:0000256" key="5">
    <source>
        <dbReference type="SAM" id="Phobius"/>
    </source>
</evidence>
<keyword evidence="5" id="KW-0812">Transmembrane</keyword>
<dbReference type="InterPro" id="IPR000157">
    <property type="entry name" value="TIR_dom"/>
</dbReference>
<dbReference type="Gene3D" id="3.40.50.10140">
    <property type="entry name" value="Toll/interleukin-1 receptor homology (TIR) domain"/>
    <property type="match status" value="1"/>
</dbReference>
<dbReference type="Pfam" id="PF23282">
    <property type="entry name" value="WHD_ROQ1"/>
    <property type="match status" value="1"/>
</dbReference>
<keyword evidence="4" id="KW-0520">NAD</keyword>
<dbReference type="InterPro" id="IPR058192">
    <property type="entry name" value="WHD_ROQ1-like"/>
</dbReference>
<feature type="domain" description="TIR" evidence="6">
    <location>
        <begin position="10"/>
        <end position="170"/>
    </location>
</feature>
<dbReference type="Gene3D" id="1.10.8.430">
    <property type="entry name" value="Helical domain of apoptotic protease-activating factors"/>
    <property type="match status" value="1"/>
</dbReference>
<protein>
    <recommendedName>
        <fullName evidence="6">TIR domain-containing protein</fullName>
    </recommendedName>
</protein>
<organism evidence="7 8">
    <name type="scientific">Brassica carinata</name>
    <name type="common">Ethiopian mustard</name>
    <name type="synonym">Abyssinian cabbage</name>
    <dbReference type="NCBI Taxonomy" id="52824"/>
    <lineage>
        <taxon>Eukaryota</taxon>
        <taxon>Viridiplantae</taxon>
        <taxon>Streptophyta</taxon>
        <taxon>Embryophyta</taxon>
        <taxon>Tracheophyta</taxon>
        <taxon>Spermatophyta</taxon>
        <taxon>Magnoliopsida</taxon>
        <taxon>eudicotyledons</taxon>
        <taxon>Gunneridae</taxon>
        <taxon>Pentapetalae</taxon>
        <taxon>rosids</taxon>
        <taxon>malvids</taxon>
        <taxon>Brassicales</taxon>
        <taxon>Brassicaceae</taxon>
        <taxon>Brassiceae</taxon>
        <taxon>Brassica</taxon>
    </lineage>
</organism>
<dbReference type="InterPro" id="IPR042197">
    <property type="entry name" value="Apaf_helical"/>
</dbReference>
<dbReference type="Gene3D" id="3.40.50.300">
    <property type="entry name" value="P-loop containing nucleotide triphosphate hydrolases"/>
    <property type="match status" value="1"/>
</dbReference>
<keyword evidence="1" id="KW-0433">Leucine-rich repeat</keyword>
<dbReference type="Gene3D" id="3.80.10.10">
    <property type="entry name" value="Ribonuclease Inhibitor"/>
    <property type="match status" value="2"/>
</dbReference>
<keyword evidence="2" id="KW-0677">Repeat</keyword>
<dbReference type="Pfam" id="PF01582">
    <property type="entry name" value="TIR"/>
    <property type="match status" value="1"/>
</dbReference>
<dbReference type="Pfam" id="PF25019">
    <property type="entry name" value="LRR_R13L1-DRL21"/>
    <property type="match status" value="1"/>
</dbReference>
<proteinExistence type="predicted"/>
<reference evidence="7 8" key="1">
    <citation type="submission" date="2020-02" db="EMBL/GenBank/DDBJ databases">
        <authorList>
            <person name="Ma Q."/>
            <person name="Huang Y."/>
            <person name="Song X."/>
            <person name="Pei D."/>
        </authorList>
    </citation>
    <scope>NUCLEOTIDE SEQUENCE [LARGE SCALE GENOMIC DNA]</scope>
    <source>
        <strain evidence="7">Sxm20200214</strain>
        <tissue evidence="7">Leaf</tissue>
    </source>
</reference>
<dbReference type="InterPro" id="IPR011713">
    <property type="entry name" value="Leu-rich_rpt_3"/>
</dbReference>
<sequence length="1083" mass="122799">MPSSPSLRGVNYDVFLSFRGADTRKNIISHLHKELLRQGIRTFKDDRTLEMGDCVPRRLREAIKTSRFAIVVISKNYGTSSWCLEELRMIMKLELDKKIVVIPVFYDVDISDVRNHRRSFALIYHHQSPKIPSWKEALQRIANTQATESRKCKDDATMVEGVVERVSNMLLSMLPMDIGDIVGMEAHMQQIEHLLDMDFTTNEVRMVGIWGMVGIGKTTIAKNFYEKHKHHFKTHHCFMEGVSSLKKHGPLFLQKQLLSNILGKEDFKSLSLGQGATCIQSRLVNLKSLIVIDDVDDVKQLDALAKEASWFGSGSRIIITTQDKSLLNSSCAVYKVEYVKDDKALQIFQRIAFQGAKPPIVYKDLSISISELAQGLPFALEAFGVYLRGKSVVEWRDALKSFEEALPENIMMELRSSYDGLDKPGRRAFLHVACLFNGEPVRRVRKLLGQGKDGMRVLEEKSLIRVSADGRIAMHCLLEQMGKQIVRQDSDNSPAHQRILWHHHDIRQVLANKTGTHLIEGVALDVCEMPPGIQINWDVFKPMHNLSCLKIYNSKQSGGCLEPWKKYIILEDNLSVHKLRLLHWDAYPFTTLPTSISPDCLVELKLCYSKLKTLWSGTPKLLNLRKLDMTGSKDLTELPDLEEAVYLEELILEGCSSLKRIPKSICSLSRLQKLDVSKCDGLKDLRIKIMKSRSADVQGTSMRIRSVRLCFYGTEPFLGDTLGCSLTNPSIKGNLQIELMLLGGYADHISFVSDNHISRELELKSPPYGFKTLDIMRFKWSVKGGYFKCGSFSGFPWLQELNLINLNIQQIPDDIEHMQALEKLDLSGNIFERLPTTMSFLTKLKHLTLSNCRSLEELPGLSQLESLTLTDCTNLRTVVKQDQGTTYNLLELWLDNCKKIESLPNELKHLTKLTYLDLSRQEFKIISSKMVGELTSLVTLSLNYCNNLVSLTGLPLSLKCLNAHGCKSLKTYSLQAAHSVDHLDLSSCSYWKKDYSIITRFPAGRRGKEVPVCACPCFQETRTPSTNNHVTCSLISIFLRRLKSWVWDLFLCILAVVLGILLVVITDPITATTILIVIFMYLK</sequence>
<dbReference type="InterPro" id="IPR032675">
    <property type="entry name" value="LRR_dom_sf"/>
</dbReference>
<name>A0A8X7PTN3_BRACI</name>
<keyword evidence="5" id="KW-0472">Membrane</keyword>
<evidence type="ECO:0000259" key="6">
    <source>
        <dbReference type="PROSITE" id="PS50104"/>
    </source>
</evidence>
<dbReference type="GO" id="GO:0007165">
    <property type="term" value="P:signal transduction"/>
    <property type="evidence" value="ECO:0007669"/>
    <property type="project" value="InterPro"/>
</dbReference>
<dbReference type="Proteomes" id="UP000886595">
    <property type="component" value="Unassembled WGS sequence"/>
</dbReference>
<dbReference type="Pfam" id="PF07725">
    <property type="entry name" value="LRR_3"/>
    <property type="match status" value="1"/>
</dbReference>
<evidence type="ECO:0000313" key="8">
    <source>
        <dbReference type="Proteomes" id="UP000886595"/>
    </source>
</evidence>
<keyword evidence="5" id="KW-1133">Transmembrane helix</keyword>
<feature type="transmembrane region" description="Helical" evidence="5">
    <location>
        <begin position="1049"/>
        <end position="1082"/>
    </location>
</feature>
<keyword evidence="3" id="KW-0611">Plant defense</keyword>